<evidence type="ECO:0000313" key="1">
    <source>
        <dbReference type="EMBL" id="QDH23911.1"/>
    </source>
</evidence>
<dbReference type="KEGG" id="saca:FFV09_23075"/>
<evidence type="ECO:0000313" key="2">
    <source>
        <dbReference type="Proteomes" id="UP000316968"/>
    </source>
</evidence>
<dbReference type="EMBL" id="CP041217">
    <property type="protein sequence ID" value="QDH23911.1"/>
    <property type="molecule type" value="Genomic_DNA"/>
</dbReference>
<keyword evidence="2" id="KW-1185">Reference proteome</keyword>
<sequence>MEKEALKYLVELQPNEILEVNGQTWSTNPLSLVPVAQPRPLTIHKLSGLVTYLIDNFDEQPPVLIQIESPSKVSVLSTFNADKQRDVLIRAEALLPNIPFESFQGVENFNILLQSCFVENEDRSKVLQVVGNVREEEVLNFGDDGVSQQVTASAGVRVVEQVKVPNPVRLKPFRTFIEISQPECQFVFRMRKGPQAALFEADGGAWKLQAIASIKEYLETELSQQIEAKQVFIIA</sequence>
<dbReference type="AlphaFoldDB" id="A0A4Y6V5J8"/>
<gene>
    <name evidence="1" type="ORF">FFV09_23075</name>
</gene>
<name>A0A4Y6V5J8_SACBS</name>
<accession>A0A4Y6V5J8</accession>
<dbReference type="Proteomes" id="UP000316968">
    <property type="component" value="Chromosome"/>
</dbReference>
<protein>
    <submittedName>
        <fullName evidence="1">Uncharacterized protein</fullName>
    </submittedName>
</protein>
<dbReference type="OrthoDB" id="5432268at2"/>
<reference evidence="1 2" key="1">
    <citation type="submission" date="2019-06" db="EMBL/GenBank/DDBJ databases">
        <title>Saccharibacillus brassicae sp. nov., an endophytic bacterium isolated from Chinese cabbage seeds (Brassica pekinensis).</title>
        <authorList>
            <person name="Jiang L."/>
            <person name="Lee J."/>
            <person name="Kim S.W."/>
        </authorList>
    </citation>
    <scope>NUCLEOTIDE SEQUENCE [LARGE SCALE GENOMIC DNA]</scope>
    <source>
        <strain evidence="2">KCTC 43072 / ATSA2</strain>
    </source>
</reference>
<organism evidence="1 2">
    <name type="scientific">Saccharibacillus brassicae</name>
    <dbReference type="NCBI Taxonomy" id="2583377"/>
    <lineage>
        <taxon>Bacteria</taxon>
        <taxon>Bacillati</taxon>
        <taxon>Bacillota</taxon>
        <taxon>Bacilli</taxon>
        <taxon>Bacillales</taxon>
        <taxon>Paenibacillaceae</taxon>
        <taxon>Saccharibacillus</taxon>
    </lineage>
</organism>
<proteinExistence type="predicted"/>